<comment type="similarity">
    <text evidence="1">Belongs to the myoviridae tail sheath protein family.</text>
</comment>
<dbReference type="PANTHER" id="PTHR35861:SF1">
    <property type="entry name" value="PHAGE TAIL SHEATH PROTEIN"/>
    <property type="match status" value="1"/>
</dbReference>
<evidence type="ECO:0000313" key="4">
    <source>
        <dbReference type="Proteomes" id="UP001595711"/>
    </source>
</evidence>
<dbReference type="Gene3D" id="3.40.50.11780">
    <property type="match status" value="2"/>
</dbReference>
<name>A0ABV7VIW1_9PROT</name>
<keyword evidence="4" id="KW-1185">Reference proteome</keyword>
<feature type="domain" description="Tail sheath protein C-terminal" evidence="2">
    <location>
        <begin position="528"/>
        <end position="631"/>
    </location>
</feature>
<comment type="caution">
    <text evidence="3">The sequence shown here is derived from an EMBL/GenBank/DDBJ whole genome shotgun (WGS) entry which is preliminary data.</text>
</comment>
<dbReference type="PANTHER" id="PTHR35861">
    <property type="match status" value="1"/>
</dbReference>
<protein>
    <submittedName>
        <fullName evidence="3">Phage tail sheath family protein</fullName>
    </submittedName>
</protein>
<sequence length="639" mass="67074">MTVTPTYPGIYISEQPSSSRTIVGSSTSVTGFVGYFLRGPANKATPIFSFGEFQQQFGGITQNSEASYAISQFFLNGGSEAWVVRTAKSTSTAPFRAASVTLLSAVESGAPVLVANAGSNGAWGNSLYVDIDYNTQNPATLFNLTVSDLSALQTTGNVNTVVSRNLSVDPSSARYAPSTASREMGGLLNATLPSGGSATGSVMPAQTGLTGASLTSLTLSGSETMTASIDTTAINNPSGQPYVIGPLPDTTTLASLPYALQAAIRQVPQLASAVVQMIGGQLRVQLTDFGYANNVLTFTGQLATLLNLSGQGVSANCQRYSLGSGTVGAQSNAVSGGDGLQPGADELTGDSVARTGMFALDTVDIINLLSIPSVSLLGATDAFQVMTAATAYCEDRLAFYIADMAASVASPQDAIQWMAQNNITSAYNAVYFPSVIIPDPLTGGTRQTSNSGTMAGVYANNDAKRAVWVAPAGIDDKLVGVLAPSYVMTDDENGMLNPLGINCLRNRPVYGNVSWGARTSAGADVMASQWKYIPVRRTALYIEQSLQRGLQWVVFEPNGEVLWSQIRLNVNAFLNNMFVQGAFKGMTPAEAYFVNCGDDTTSEYETERGIVVVEVAFAPLRPAEFVIITLQQLTATSQT</sequence>
<reference evidence="4" key="1">
    <citation type="journal article" date="2019" name="Int. J. Syst. Evol. Microbiol.">
        <title>The Global Catalogue of Microorganisms (GCM) 10K type strain sequencing project: providing services to taxonomists for standard genome sequencing and annotation.</title>
        <authorList>
            <consortium name="The Broad Institute Genomics Platform"/>
            <consortium name="The Broad Institute Genome Sequencing Center for Infectious Disease"/>
            <person name="Wu L."/>
            <person name="Ma J."/>
        </authorList>
    </citation>
    <scope>NUCLEOTIDE SEQUENCE [LARGE SCALE GENOMIC DNA]</scope>
    <source>
        <strain evidence="4">KCTC 42182</strain>
    </source>
</reference>
<dbReference type="EMBL" id="JBHRYJ010000004">
    <property type="protein sequence ID" value="MFC3677429.1"/>
    <property type="molecule type" value="Genomic_DNA"/>
</dbReference>
<evidence type="ECO:0000313" key="3">
    <source>
        <dbReference type="EMBL" id="MFC3677429.1"/>
    </source>
</evidence>
<dbReference type="Proteomes" id="UP001595711">
    <property type="component" value="Unassembled WGS sequence"/>
</dbReference>
<dbReference type="RefSeq" id="WP_379728969.1">
    <property type="nucleotide sequence ID" value="NZ_JBHRYJ010000004.1"/>
</dbReference>
<dbReference type="InterPro" id="IPR020287">
    <property type="entry name" value="Tail_sheath_C"/>
</dbReference>
<proteinExistence type="inferred from homology"/>
<dbReference type="Pfam" id="PF17482">
    <property type="entry name" value="Phage_sheath_1C"/>
    <property type="match status" value="1"/>
</dbReference>
<organism evidence="3 4">
    <name type="scientific">Ferrovibrio xuzhouensis</name>
    <dbReference type="NCBI Taxonomy" id="1576914"/>
    <lineage>
        <taxon>Bacteria</taxon>
        <taxon>Pseudomonadati</taxon>
        <taxon>Pseudomonadota</taxon>
        <taxon>Alphaproteobacteria</taxon>
        <taxon>Rhodospirillales</taxon>
        <taxon>Rhodospirillaceae</taxon>
        <taxon>Ferrovibrio</taxon>
    </lineage>
</organism>
<evidence type="ECO:0000259" key="2">
    <source>
        <dbReference type="Pfam" id="PF17482"/>
    </source>
</evidence>
<evidence type="ECO:0000256" key="1">
    <source>
        <dbReference type="ARBA" id="ARBA00008005"/>
    </source>
</evidence>
<accession>A0ABV7VIW1</accession>
<dbReference type="InterPro" id="IPR052042">
    <property type="entry name" value="Tail_sheath_structural"/>
</dbReference>
<gene>
    <name evidence="3" type="ORF">ACFOOQ_17885</name>
</gene>